<dbReference type="EMBL" id="KK914735">
    <property type="protein sequence ID" value="KDP29637.1"/>
    <property type="molecule type" value="Genomic_DNA"/>
</dbReference>
<name>A0A067K0G4_JATCU</name>
<proteinExistence type="predicted"/>
<dbReference type="InterPro" id="IPR002885">
    <property type="entry name" value="PPR_rpt"/>
</dbReference>
<evidence type="ECO:0000256" key="1">
    <source>
        <dbReference type="ARBA" id="ARBA00022737"/>
    </source>
</evidence>
<dbReference type="Gene3D" id="1.25.40.10">
    <property type="entry name" value="Tetratricopeptide repeat domain"/>
    <property type="match status" value="4"/>
</dbReference>
<sequence length="399" mass="43813">MDLKAATKIFYEMQCKDVISWTTMIGLLVDLEYATDALKLFSKLKDSKLNLDSVVIMNLISVCAILGDLSKGRQVHAQAVVCGFGSELSLVNSIIAMYSKCGDLNSSKIVFDQTTERSLTSWTAVVSGYLQNGNPREALDLVIKARLKEQYSFDSVMLVSAIKASSELVALEFLRQLHCYTFQTGFSQYRSVQNSLISAYSKCGNADLACIVFTEMGSLKDVVSWNAIINGHGEIALAFYHEMRKGGGEDPDSATYLCILSACSHAGLVNDGLMIFNKMVEDNKVRPSQEHYGCVVDLVMRAGCLSDTSEFASKFLEEMGSNVWKSLLSGCAVHGNLELAELAAKHIFEKGAGNKSEYIVVLSNVYALVGRFQDAEFLRSRMQNKGFTKKPGISFLNGI</sequence>
<gene>
    <name evidence="3" type="ORF">JCGZ_18799</name>
</gene>
<dbReference type="AlphaFoldDB" id="A0A067K0G4"/>
<dbReference type="InterPro" id="IPR011990">
    <property type="entry name" value="TPR-like_helical_dom_sf"/>
</dbReference>
<dbReference type="Proteomes" id="UP000027138">
    <property type="component" value="Unassembled WGS sequence"/>
</dbReference>
<dbReference type="PANTHER" id="PTHR47926">
    <property type="entry name" value="PENTATRICOPEPTIDE REPEAT-CONTAINING PROTEIN"/>
    <property type="match status" value="1"/>
</dbReference>
<dbReference type="InterPro" id="IPR046960">
    <property type="entry name" value="PPR_At4g14850-like_plant"/>
</dbReference>
<evidence type="ECO:0000313" key="3">
    <source>
        <dbReference type="EMBL" id="KDP29637.1"/>
    </source>
</evidence>
<evidence type="ECO:0008006" key="5">
    <source>
        <dbReference type="Google" id="ProtNLM"/>
    </source>
</evidence>
<feature type="repeat" description="PPR" evidence="2">
    <location>
        <begin position="252"/>
        <end position="286"/>
    </location>
</feature>
<dbReference type="NCBIfam" id="TIGR00756">
    <property type="entry name" value="PPR"/>
    <property type="match status" value="1"/>
</dbReference>
<dbReference type="FunFam" id="1.25.40.10:FF:000090">
    <property type="entry name" value="Pentatricopeptide repeat-containing protein, chloroplastic"/>
    <property type="match status" value="1"/>
</dbReference>
<dbReference type="InterPro" id="IPR046848">
    <property type="entry name" value="E_motif"/>
</dbReference>
<protein>
    <recommendedName>
        <fullName evidence="5">Pentatricopeptide repeat-containing protein</fullName>
    </recommendedName>
</protein>
<dbReference type="Pfam" id="PF20431">
    <property type="entry name" value="E_motif"/>
    <property type="match status" value="1"/>
</dbReference>
<dbReference type="Pfam" id="PF01535">
    <property type="entry name" value="PPR"/>
    <property type="match status" value="4"/>
</dbReference>
<evidence type="ECO:0000256" key="2">
    <source>
        <dbReference type="PROSITE-ProRule" id="PRU00708"/>
    </source>
</evidence>
<dbReference type="OrthoDB" id="185373at2759"/>
<organism evidence="3 4">
    <name type="scientific">Jatropha curcas</name>
    <name type="common">Barbados nut</name>
    <dbReference type="NCBI Taxonomy" id="180498"/>
    <lineage>
        <taxon>Eukaryota</taxon>
        <taxon>Viridiplantae</taxon>
        <taxon>Streptophyta</taxon>
        <taxon>Embryophyta</taxon>
        <taxon>Tracheophyta</taxon>
        <taxon>Spermatophyta</taxon>
        <taxon>Magnoliopsida</taxon>
        <taxon>eudicotyledons</taxon>
        <taxon>Gunneridae</taxon>
        <taxon>Pentapetalae</taxon>
        <taxon>rosids</taxon>
        <taxon>fabids</taxon>
        <taxon>Malpighiales</taxon>
        <taxon>Euphorbiaceae</taxon>
        <taxon>Crotonoideae</taxon>
        <taxon>Jatropheae</taxon>
        <taxon>Jatropha</taxon>
    </lineage>
</organism>
<dbReference type="PANTHER" id="PTHR47926:SF452">
    <property type="entry name" value="PENTATRICOPEPTIDE REPEAT-CONTAINING PROTEIN"/>
    <property type="match status" value="1"/>
</dbReference>
<dbReference type="GO" id="GO:0009451">
    <property type="term" value="P:RNA modification"/>
    <property type="evidence" value="ECO:0007669"/>
    <property type="project" value="InterPro"/>
</dbReference>
<evidence type="ECO:0000313" key="4">
    <source>
        <dbReference type="Proteomes" id="UP000027138"/>
    </source>
</evidence>
<dbReference type="PROSITE" id="PS51375">
    <property type="entry name" value="PPR"/>
    <property type="match status" value="1"/>
</dbReference>
<keyword evidence="1" id="KW-0677">Repeat</keyword>
<keyword evidence="4" id="KW-1185">Reference proteome</keyword>
<reference evidence="3 4" key="1">
    <citation type="journal article" date="2014" name="PLoS ONE">
        <title>Global Analysis of Gene Expression Profiles in Physic Nut (Jatropha curcas L.) Seedlings Exposed to Salt Stress.</title>
        <authorList>
            <person name="Zhang L."/>
            <person name="Zhang C."/>
            <person name="Wu P."/>
            <person name="Chen Y."/>
            <person name="Li M."/>
            <person name="Jiang H."/>
            <person name="Wu G."/>
        </authorList>
    </citation>
    <scope>NUCLEOTIDE SEQUENCE [LARGE SCALE GENOMIC DNA]</scope>
    <source>
        <strain evidence="4">cv. GZQX0401</strain>
        <tissue evidence="3">Young leaves</tissue>
    </source>
</reference>
<dbReference type="GO" id="GO:0003723">
    <property type="term" value="F:RNA binding"/>
    <property type="evidence" value="ECO:0007669"/>
    <property type="project" value="InterPro"/>
</dbReference>
<accession>A0A067K0G4</accession>